<dbReference type="InterPro" id="IPR002347">
    <property type="entry name" value="SDR_fam"/>
</dbReference>
<comment type="similarity">
    <text evidence="1">Belongs to the short-chain dehydrogenases/reductases (SDR) family.</text>
</comment>
<name>A0A9Q9SM92_9BURK</name>
<gene>
    <name evidence="4" type="ORF">BAR24066_05029</name>
</gene>
<dbReference type="GO" id="GO:0016491">
    <property type="term" value="F:oxidoreductase activity"/>
    <property type="evidence" value="ECO:0007669"/>
    <property type="project" value="UniProtKB-KW"/>
</dbReference>
<keyword evidence="3" id="KW-0472">Membrane</keyword>
<comment type="caution">
    <text evidence="4">The sequence shown here is derived from an EMBL/GenBank/DDBJ whole genome shotgun (WGS) entry which is preliminary data.</text>
</comment>
<keyword evidence="2" id="KW-0560">Oxidoreductase</keyword>
<dbReference type="InterPro" id="IPR051911">
    <property type="entry name" value="SDR_oxidoreductase"/>
</dbReference>
<keyword evidence="3" id="KW-1133">Transmembrane helix</keyword>
<dbReference type="Proteomes" id="UP000494172">
    <property type="component" value="Unassembled WGS sequence"/>
</dbReference>
<keyword evidence="3" id="KW-0812">Transmembrane</keyword>
<dbReference type="PANTHER" id="PTHR43976">
    <property type="entry name" value="SHORT CHAIN DEHYDROGENASE"/>
    <property type="match status" value="1"/>
</dbReference>
<dbReference type="PRINTS" id="PR00081">
    <property type="entry name" value="GDHRDH"/>
</dbReference>
<evidence type="ECO:0000256" key="2">
    <source>
        <dbReference type="ARBA" id="ARBA00023002"/>
    </source>
</evidence>
<organism evidence="4 5">
    <name type="scientific">Burkholderia arboris</name>
    <dbReference type="NCBI Taxonomy" id="488730"/>
    <lineage>
        <taxon>Bacteria</taxon>
        <taxon>Pseudomonadati</taxon>
        <taxon>Pseudomonadota</taxon>
        <taxon>Betaproteobacteria</taxon>
        <taxon>Burkholderiales</taxon>
        <taxon>Burkholderiaceae</taxon>
        <taxon>Burkholderia</taxon>
        <taxon>Burkholderia cepacia complex</taxon>
    </lineage>
</organism>
<proteinExistence type="inferred from homology"/>
<sequence length="147" mass="15846">MLGLNALTQRILPGMRQQRRGHIFNMSSLGGLVAFAATGYYHATKFAVEALSESLSHELAPLGIRVTIVEPGAFCTDWAGRSMIEAASRIDDYAETAGKRRAAARAVSGKPPGDPARAAFAIIGAYDADEPPMFTENRFAPRFLVSF</sequence>
<evidence type="ECO:0000256" key="1">
    <source>
        <dbReference type="ARBA" id="ARBA00006484"/>
    </source>
</evidence>
<reference evidence="4 5" key="1">
    <citation type="submission" date="2019-09" db="EMBL/GenBank/DDBJ databases">
        <authorList>
            <person name="Depoorter E."/>
        </authorList>
    </citation>
    <scope>NUCLEOTIDE SEQUENCE [LARGE SCALE GENOMIC DNA]</scope>
    <source>
        <strain evidence="4">LMG 24066</strain>
    </source>
</reference>
<evidence type="ECO:0000313" key="5">
    <source>
        <dbReference type="Proteomes" id="UP000494172"/>
    </source>
</evidence>
<dbReference type="PANTHER" id="PTHR43976:SF16">
    <property type="entry name" value="SHORT-CHAIN DEHYDROGENASE_REDUCTASE FAMILY PROTEIN"/>
    <property type="match status" value="1"/>
</dbReference>
<dbReference type="AlphaFoldDB" id="A0A9Q9SM92"/>
<dbReference type="InterPro" id="IPR036291">
    <property type="entry name" value="NAD(P)-bd_dom_sf"/>
</dbReference>
<protein>
    <submittedName>
        <fullName evidence="4">Oxidoreductase, short chain dehydrogenase/reductase domain protein</fullName>
    </submittedName>
</protein>
<accession>A0A9Q9SM92</accession>
<dbReference type="EMBL" id="CABVPX010000023">
    <property type="protein sequence ID" value="VWC05164.1"/>
    <property type="molecule type" value="Genomic_DNA"/>
</dbReference>
<dbReference type="Pfam" id="PF00106">
    <property type="entry name" value="adh_short"/>
    <property type="match status" value="1"/>
</dbReference>
<feature type="transmembrane region" description="Helical" evidence="3">
    <location>
        <begin position="21"/>
        <end position="43"/>
    </location>
</feature>
<dbReference type="SUPFAM" id="SSF51735">
    <property type="entry name" value="NAD(P)-binding Rossmann-fold domains"/>
    <property type="match status" value="1"/>
</dbReference>
<dbReference type="Gene3D" id="3.40.50.720">
    <property type="entry name" value="NAD(P)-binding Rossmann-like Domain"/>
    <property type="match status" value="1"/>
</dbReference>
<evidence type="ECO:0000256" key="3">
    <source>
        <dbReference type="SAM" id="Phobius"/>
    </source>
</evidence>
<evidence type="ECO:0000313" key="4">
    <source>
        <dbReference type="EMBL" id="VWC05164.1"/>
    </source>
</evidence>